<reference evidence="10" key="1">
    <citation type="submission" date="2016-10" db="EMBL/GenBank/DDBJ databases">
        <authorList>
            <person name="de Groot N.N."/>
        </authorList>
    </citation>
    <scope>NUCLEOTIDE SEQUENCE [LARGE SCALE GENOMIC DNA]</scope>
    <source>
        <strain evidence="10">KHGC19</strain>
    </source>
</reference>
<keyword evidence="12" id="KW-1185">Reference proteome</keyword>
<evidence type="ECO:0000256" key="1">
    <source>
        <dbReference type="ARBA" id="ARBA00001927"/>
    </source>
</evidence>
<dbReference type="GO" id="GO:0046872">
    <property type="term" value="F:metal ion binding"/>
    <property type="evidence" value="ECO:0007669"/>
    <property type="project" value="UniProtKB-KW"/>
</dbReference>
<keyword evidence="6" id="KW-0411">Iron-sulfur</keyword>
<keyword evidence="3" id="KW-0479">Metal-binding</keyword>
<dbReference type="PROSITE" id="PS51379">
    <property type="entry name" value="4FE4S_FER_2"/>
    <property type="match status" value="1"/>
</dbReference>
<evidence type="ECO:0000256" key="6">
    <source>
        <dbReference type="ARBA" id="ARBA00023014"/>
    </source>
</evidence>
<proteinExistence type="predicted"/>
<keyword evidence="7" id="KW-0003">3Fe-4S</keyword>
<evidence type="ECO:0000313" key="10">
    <source>
        <dbReference type="EMBL" id="SER40012.1"/>
    </source>
</evidence>
<dbReference type="EMBL" id="FNWT01000006">
    <property type="protein sequence ID" value="SEH58647.1"/>
    <property type="molecule type" value="Genomic_DNA"/>
</dbReference>
<dbReference type="AlphaFoldDB" id="A0A1H9NVQ4"/>
<keyword evidence="2" id="KW-0813">Transport</keyword>
<evidence type="ECO:0000313" key="11">
    <source>
        <dbReference type="Proteomes" id="UP000199128"/>
    </source>
</evidence>
<sequence length="61" mass="6251">MKATVNEDCIGCGLCESTCNAVFTIGDEGVAVAIEEDVPEEAEDAAQEACDNCPVGAITVE</sequence>
<dbReference type="PANTHER" id="PTHR36923">
    <property type="entry name" value="FERREDOXIN"/>
    <property type="match status" value="1"/>
</dbReference>
<dbReference type="PANTHER" id="PTHR36923:SF3">
    <property type="entry name" value="FERREDOXIN"/>
    <property type="match status" value="1"/>
</dbReference>
<dbReference type="SUPFAM" id="SSF54862">
    <property type="entry name" value="4Fe-4S ferredoxins"/>
    <property type="match status" value="1"/>
</dbReference>
<keyword evidence="5" id="KW-0408">Iron</keyword>
<feature type="domain" description="4Fe-4S ferredoxin-type" evidence="8">
    <location>
        <begin position="1"/>
        <end position="28"/>
    </location>
</feature>
<evidence type="ECO:0000259" key="8">
    <source>
        <dbReference type="PROSITE" id="PS51379"/>
    </source>
</evidence>
<evidence type="ECO:0000256" key="7">
    <source>
        <dbReference type="ARBA" id="ARBA00023291"/>
    </source>
</evidence>
<evidence type="ECO:0000256" key="4">
    <source>
        <dbReference type="ARBA" id="ARBA00022982"/>
    </source>
</evidence>
<organism evidence="10 11">
    <name type="scientific">Parafannyhessea umbonata</name>
    <dbReference type="NCBI Taxonomy" id="604330"/>
    <lineage>
        <taxon>Bacteria</taxon>
        <taxon>Bacillati</taxon>
        <taxon>Actinomycetota</taxon>
        <taxon>Coriobacteriia</taxon>
        <taxon>Coriobacteriales</taxon>
        <taxon>Atopobiaceae</taxon>
        <taxon>Parafannyhessea</taxon>
    </lineage>
</organism>
<dbReference type="GO" id="GO:0051538">
    <property type="term" value="F:3 iron, 4 sulfur cluster binding"/>
    <property type="evidence" value="ECO:0007669"/>
    <property type="project" value="UniProtKB-KW"/>
</dbReference>
<dbReference type="InterPro" id="IPR017896">
    <property type="entry name" value="4Fe4S_Fe-S-bd"/>
</dbReference>
<evidence type="ECO:0000313" key="12">
    <source>
        <dbReference type="Proteomes" id="UP000199135"/>
    </source>
</evidence>
<dbReference type="EMBL" id="FOGP01000002">
    <property type="protein sequence ID" value="SER40012.1"/>
    <property type="molecule type" value="Genomic_DNA"/>
</dbReference>
<dbReference type="InterPro" id="IPR051269">
    <property type="entry name" value="Fe-S_cluster_ET"/>
</dbReference>
<comment type="cofactor">
    <cofactor evidence="1">
        <name>[3Fe-4S] cluster</name>
        <dbReference type="ChEBI" id="CHEBI:21137"/>
    </cofactor>
</comment>
<evidence type="ECO:0000256" key="2">
    <source>
        <dbReference type="ARBA" id="ARBA00022448"/>
    </source>
</evidence>
<dbReference type="Pfam" id="PF13370">
    <property type="entry name" value="Fer4_13"/>
    <property type="match status" value="1"/>
</dbReference>
<evidence type="ECO:0000256" key="3">
    <source>
        <dbReference type="ARBA" id="ARBA00022723"/>
    </source>
</evidence>
<dbReference type="RefSeq" id="WP_078686818.1">
    <property type="nucleotide sequence ID" value="NZ_FNWT01000006.1"/>
</dbReference>
<dbReference type="Proteomes" id="UP000199128">
    <property type="component" value="Unassembled WGS sequence"/>
</dbReference>
<reference evidence="11 12" key="2">
    <citation type="submission" date="2016-10" db="EMBL/GenBank/DDBJ databases">
        <authorList>
            <person name="Varghese N."/>
            <person name="Submissions S."/>
        </authorList>
    </citation>
    <scope>NUCLEOTIDE SEQUENCE [LARGE SCALE GENOMIC DNA]</scope>
    <source>
        <strain evidence="11">KHGC19</strain>
        <strain evidence="9 12">WCP15</strain>
    </source>
</reference>
<keyword evidence="4" id="KW-0249">Electron transport</keyword>
<dbReference type="Proteomes" id="UP000199135">
    <property type="component" value="Unassembled WGS sequence"/>
</dbReference>
<gene>
    <name evidence="10" type="ORF">SAMN05216446_0621</name>
    <name evidence="9" type="ORF">SAMN05216447_10676</name>
</gene>
<accession>A0A1H9NVQ4</accession>
<protein>
    <submittedName>
        <fullName evidence="10">Ferredoxin</fullName>
    </submittedName>
</protein>
<evidence type="ECO:0000313" key="9">
    <source>
        <dbReference type="EMBL" id="SEH58647.1"/>
    </source>
</evidence>
<evidence type="ECO:0000256" key="5">
    <source>
        <dbReference type="ARBA" id="ARBA00023004"/>
    </source>
</evidence>
<dbReference type="Gene3D" id="3.30.70.20">
    <property type="match status" value="1"/>
</dbReference>
<name>A0A1H9NVQ4_9ACTN</name>